<dbReference type="GO" id="GO:0005829">
    <property type="term" value="C:cytosol"/>
    <property type="evidence" value="ECO:0007669"/>
    <property type="project" value="TreeGrafter"/>
</dbReference>
<dbReference type="RefSeq" id="WP_022612453.1">
    <property type="nucleotide sequence ID" value="NZ_LK391965.1"/>
</dbReference>
<proteinExistence type="inferred from homology"/>
<dbReference type="SMART" id="SM01130">
    <property type="entry name" value="DHDPS"/>
    <property type="match status" value="1"/>
</dbReference>
<dbReference type="PIRSF" id="PIRSF001365">
    <property type="entry name" value="DHDPS"/>
    <property type="match status" value="1"/>
</dbReference>
<dbReference type="Pfam" id="PF00701">
    <property type="entry name" value="DHDPS"/>
    <property type="match status" value="1"/>
</dbReference>
<dbReference type="PANTHER" id="PTHR12128">
    <property type="entry name" value="DIHYDRODIPICOLINATE SYNTHASE"/>
    <property type="match status" value="1"/>
</dbReference>
<evidence type="ECO:0000256" key="4">
    <source>
        <dbReference type="PIRSR" id="PIRSR001365-1"/>
    </source>
</evidence>
<evidence type="ECO:0000256" key="5">
    <source>
        <dbReference type="PIRSR" id="PIRSR001365-2"/>
    </source>
</evidence>
<dbReference type="Gene3D" id="3.20.20.70">
    <property type="entry name" value="Aldolase class I"/>
    <property type="match status" value="1"/>
</dbReference>
<dbReference type="EC" id="4.2.1.52" evidence="6"/>
<name>A0AAV2VSU3_9VIBR</name>
<dbReference type="PRINTS" id="PR00146">
    <property type="entry name" value="DHPICSNTHASE"/>
</dbReference>
<feature type="binding site" evidence="5">
    <location>
        <position position="44"/>
    </location>
    <ligand>
        <name>pyruvate</name>
        <dbReference type="ChEBI" id="CHEBI:15361"/>
    </ligand>
</feature>
<evidence type="ECO:0000313" key="7">
    <source>
        <dbReference type="Proteomes" id="UP000018211"/>
    </source>
</evidence>
<dbReference type="GO" id="GO:0008840">
    <property type="term" value="F:4-hydroxy-tetrahydrodipicolinate synthase activity"/>
    <property type="evidence" value="ECO:0007669"/>
    <property type="project" value="TreeGrafter"/>
</dbReference>
<accession>A0AAV2VSU3</accession>
<protein>
    <submittedName>
        <fullName evidence="6">Dihydrodipicolinate synthase</fullName>
        <ecNumber evidence="6">4.2.1.52</ecNumber>
    </submittedName>
</protein>
<feature type="active site" description="Proton donor/acceptor" evidence="4">
    <location>
        <position position="131"/>
    </location>
</feature>
<reference evidence="6 7" key="1">
    <citation type="journal article" date="2013" name="ISME J.">
        <title>Comparative genomics of pathogenic lineages of Vibrio nigripulchritudo identifies virulence-associated traits.</title>
        <authorList>
            <person name="Goudenege D."/>
            <person name="Labreuche Y."/>
            <person name="Krin E."/>
            <person name="Ansquer D."/>
            <person name="Mangenot S."/>
            <person name="Calteau A."/>
            <person name="Medigue C."/>
            <person name="Mazel D."/>
            <person name="Polz M.F."/>
            <person name="Le Roux F."/>
        </authorList>
    </citation>
    <scope>NUCLEOTIDE SEQUENCE [LARGE SCALE GENOMIC DNA]</scope>
    <source>
        <strain evidence="6 7">SOn1</strain>
    </source>
</reference>
<comment type="caution">
    <text evidence="6">The sequence shown here is derived from an EMBL/GenBank/DDBJ whole genome shotgun (WGS) entry which is preliminary data.</text>
</comment>
<comment type="similarity">
    <text evidence="1 3">Belongs to the DapA family.</text>
</comment>
<dbReference type="AlphaFoldDB" id="A0AAV2VSU3"/>
<evidence type="ECO:0000256" key="2">
    <source>
        <dbReference type="ARBA" id="ARBA00023239"/>
    </source>
</evidence>
<gene>
    <name evidence="6" type="ORF">VIBNISOn1_340070</name>
</gene>
<dbReference type="Proteomes" id="UP000018211">
    <property type="component" value="Unassembled WGS sequence"/>
</dbReference>
<dbReference type="PANTHER" id="PTHR12128:SF66">
    <property type="entry name" value="4-HYDROXY-2-OXOGLUTARATE ALDOLASE, MITOCHONDRIAL"/>
    <property type="match status" value="1"/>
</dbReference>
<keyword evidence="2 3" id="KW-0456">Lyase</keyword>
<dbReference type="InterPro" id="IPR002220">
    <property type="entry name" value="DapA-like"/>
</dbReference>
<evidence type="ECO:0000256" key="3">
    <source>
        <dbReference type="PIRNR" id="PIRNR001365"/>
    </source>
</evidence>
<dbReference type="EMBL" id="CAOF01000125">
    <property type="protein sequence ID" value="CCO47754.1"/>
    <property type="molecule type" value="Genomic_DNA"/>
</dbReference>
<feature type="active site" description="Schiff-base intermediate with substrate" evidence="4">
    <location>
        <position position="159"/>
    </location>
</feature>
<dbReference type="CDD" id="cd00408">
    <property type="entry name" value="DHDPS-like"/>
    <property type="match status" value="1"/>
</dbReference>
<evidence type="ECO:0000256" key="1">
    <source>
        <dbReference type="ARBA" id="ARBA00007592"/>
    </source>
</evidence>
<sequence length="296" mass="32134">MFTGLSAFPITPLTHDRLDPNAYANIIGRLADSKVDSICALGSTGLYPYLNAEEKGQVIRVAVEHAGDVPVLAGIGSLRLRDVLANAEQAEKLGVKGLLLAPLSYQRLTEEEVYELYRRVDEQVSVPICVYDNPVATHFTFSDELHSEIAKLKMIQSIKFPGTPFVEAGEKRIQQLKGILPADVSIGVSGDAFAASGIQSGCDIWYSVLAGLFPRTAQHIFHRAKECNSAQAKALSQEFEPLWDLFTQNLGGMRVMATAAEILGYAEAPCLPAPLTGLHPDSQALLRNLISELELS</sequence>
<dbReference type="SUPFAM" id="SSF51569">
    <property type="entry name" value="Aldolase"/>
    <property type="match status" value="1"/>
</dbReference>
<dbReference type="InterPro" id="IPR013785">
    <property type="entry name" value="Aldolase_TIM"/>
</dbReference>
<evidence type="ECO:0000313" key="6">
    <source>
        <dbReference type="EMBL" id="CCO47754.1"/>
    </source>
</evidence>
<organism evidence="6 7">
    <name type="scientific">Vibrio nigripulchritudo SOn1</name>
    <dbReference type="NCBI Taxonomy" id="1238450"/>
    <lineage>
        <taxon>Bacteria</taxon>
        <taxon>Pseudomonadati</taxon>
        <taxon>Pseudomonadota</taxon>
        <taxon>Gammaproteobacteria</taxon>
        <taxon>Vibrionales</taxon>
        <taxon>Vibrionaceae</taxon>
        <taxon>Vibrio</taxon>
    </lineage>
</organism>